<keyword evidence="2" id="KW-1185">Reference proteome</keyword>
<evidence type="ECO:0000313" key="2">
    <source>
        <dbReference type="Proteomes" id="UP000290572"/>
    </source>
</evidence>
<comment type="caution">
    <text evidence="1">The sequence shown here is derived from an EMBL/GenBank/DDBJ whole genome shotgun (WGS) entry which is preliminary data.</text>
</comment>
<dbReference type="EMBL" id="QBIY01011899">
    <property type="protein sequence ID" value="RXN28208.1"/>
    <property type="molecule type" value="Genomic_DNA"/>
</dbReference>
<name>A0A498N225_LABRO</name>
<protein>
    <submittedName>
        <fullName evidence="1">Uncharacterized protein</fullName>
    </submittedName>
</protein>
<dbReference type="Proteomes" id="UP000290572">
    <property type="component" value="Unassembled WGS sequence"/>
</dbReference>
<dbReference type="PANTHER" id="PTHR47331:SF7">
    <property type="match status" value="1"/>
</dbReference>
<evidence type="ECO:0000313" key="1">
    <source>
        <dbReference type="EMBL" id="RXN28208.1"/>
    </source>
</evidence>
<proteinExistence type="predicted"/>
<gene>
    <name evidence="1" type="ORF">ROHU_019410</name>
</gene>
<sequence>MYAVLDEQSKVEVVEGRSVTNFIIEPKNGKLQIQLPTLIECDMIPDDRKEIPSPEVVRHHPHLQVLADKIPAVDPNASILLLLGLLSGSCHLQYIPVGAFSCDGHHNDDNINCFIPRINSDGTKCH</sequence>
<accession>A0A498N225</accession>
<reference evidence="1 2" key="1">
    <citation type="submission" date="2018-03" db="EMBL/GenBank/DDBJ databases">
        <title>Draft genome sequence of Rohu Carp (Labeo rohita).</title>
        <authorList>
            <person name="Das P."/>
            <person name="Kushwaha B."/>
            <person name="Joshi C.G."/>
            <person name="Kumar D."/>
            <person name="Nagpure N.S."/>
            <person name="Sahoo L."/>
            <person name="Das S.P."/>
            <person name="Bit A."/>
            <person name="Patnaik S."/>
            <person name="Meher P.K."/>
            <person name="Jayasankar P."/>
            <person name="Koringa P.G."/>
            <person name="Patel N.V."/>
            <person name="Hinsu A.T."/>
            <person name="Kumar R."/>
            <person name="Pandey M."/>
            <person name="Agarwal S."/>
            <person name="Srivastava S."/>
            <person name="Singh M."/>
            <person name="Iquebal M.A."/>
            <person name="Jaiswal S."/>
            <person name="Angadi U.B."/>
            <person name="Kumar N."/>
            <person name="Raza M."/>
            <person name="Shah T.M."/>
            <person name="Rai A."/>
            <person name="Jena J.K."/>
        </authorList>
    </citation>
    <scope>NUCLEOTIDE SEQUENCE [LARGE SCALE GENOMIC DNA]</scope>
    <source>
        <strain evidence="1">DASCIFA01</strain>
        <tissue evidence="1">Testis</tissue>
    </source>
</reference>
<dbReference type="AlphaFoldDB" id="A0A498N225"/>
<organism evidence="1 2">
    <name type="scientific">Labeo rohita</name>
    <name type="common">Indian major carp</name>
    <name type="synonym">Cyprinus rohita</name>
    <dbReference type="NCBI Taxonomy" id="84645"/>
    <lineage>
        <taxon>Eukaryota</taxon>
        <taxon>Metazoa</taxon>
        <taxon>Chordata</taxon>
        <taxon>Craniata</taxon>
        <taxon>Vertebrata</taxon>
        <taxon>Euteleostomi</taxon>
        <taxon>Actinopterygii</taxon>
        <taxon>Neopterygii</taxon>
        <taxon>Teleostei</taxon>
        <taxon>Ostariophysi</taxon>
        <taxon>Cypriniformes</taxon>
        <taxon>Cyprinidae</taxon>
        <taxon>Labeoninae</taxon>
        <taxon>Labeonini</taxon>
        <taxon>Labeo</taxon>
    </lineage>
</organism>
<dbReference type="PANTHER" id="PTHR47331">
    <property type="entry name" value="PHD-TYPE DOMAIN-CONTAINING PROTEIN"/>
    <property type="match status" value="1"/>
</dbReference>